<feature type="region of interest" description="Disordered" evidence="5">
    <location>
        <begin position="100"/>
        <end position="119"/>
    </location>
</feature>
<dbReference type="InterPro" id="IPR047057">
    <property type="entry name" value="MerR_fam"/>
</dbReference>
<evidence type="ECO:0000256" key="2">
    <source>
        <dbReference type="ARBA" id="ARBA00023015"/>
    </source>
</evidence>
<organism evidence="7 8">
    <name type="scientific">Rhizobium johnstonii (strain DSM 114642 / LMG 32736 / 3841)</name>
    <name type="common">Rhizobium leguminosarum bv. viciae</name>
    <dbReference type="NCBI Taxonomy" id="216596"/>
    <lineage>
        <taxon>Bacteria</taxon>
        <taxon>Pseudomonadati</taxon>
        <taxon>Pseudomonadota</taxon>
        <taxon>Alphaproteobacteria</taxon>
        <taxon>Hyphomicrobiales</taxon>
        <taxon>Rhizobiaceae</taxon>
        <taxon>Rhizobium/Agrobacterium group</taxon>
        <taxon>Rhizobium</taxon>
        <taxon>Rhizobium johnstonii</taxon>
    </lineage>
</organism>
<dbReference type="InterPro" id="IPR009061">
    <property type="entry name" value="DNA-bd_dom_put_sf"/>
</dbReference>
<sequence>MQTLRRSRRFLGSSVPLTSKLRMNKSAEMNQKKIYTIAEAARIAGSTTSTLRLWEKEGLVVPDRSKKGHRRYDADHITQLKRIASRRAGGRLTIAGIREDLGNTSPEAGTPRDASDATPEMKKLDQFEDENARLKRMVLSEMSAIREIVEVEASSPEADTPWDVSDASSEMKKLRQFEDENALLKRTFADLALVREMLQEVMRRKL</sequence>
<dbReference type="PANTHER" id="PTHR30204:SF69">
    <property type="entry name" value="MERR-FAMILY TRANSCRIPTIONAL REGULATOR"/>
    <property type="match status" value="1"/>
</dbReference>
<keyword evidence="1" id="KW-0678">Repressor</keyword>
<keyword evidence="8" id="KW-1185">Reference proteome</keyword>
<dbReference type="CDD" id="cd00592">
    <property type="entry name" value="HTH_MerR-like"/>
    <property type="match status" value="1"/>
</dbReference>
<feature type="domain" description="HTH merR-type" evidence="6">
    <location>
        <begin position="34"/>
        <end position="103"/>
    </location>
</feature>
<dbReference type="GO" id="GO:0003677">
    <property type="term" value="F:DNA binding"/>
    <property type="evidence" value="ECO:0007669"/>
    <property type="project" value="UniProtKB-KW"/>
</dbReference>
<dbReference type="Proteomes" id="UP000006575">
    <property type="component" value="Plasmid pRL10"/>
</dbReference>
<dbReference type="HOGENOM" id="CLU_1331060_0_0_5"/>
<dbReference type="EnsemblBacteria" id="CAK10361">
    <property type="protein sequence ID" value="CAK10361"/>
    <property type="gene ID" value="pRL100138"/>
</dbReference>
<dbReference type="KEGG" id="rle:pRL100138"/>
<proteinExistence type="predicted"/>
<evidence type="ECO:0000313" key="7">
    <source>
        <dbReference type="EMBL" id="CAK10361.1"/>
    </source>
</evidence>
<gene>
    <name evidence="7" type="ordered locus">pRL100138</name>
</gene>
<keyword evidence="3" id="KW-0238">DNA-binding</keyword>
<keyword evidence="2" id="KW-0805">Transcription regulation</keyword>
<dbReference type="EMBL" id="AM236084">
    <property type="protein sequence ID" value="CAK10361.1"/>
    <property type="molecule type" value="Genomic_DNA"/>
</dbReference>
<dbReference type="InterPro" id="IPR000551">
    <property type="entry name" value="MerR-type_HTH_dom"/>
</dbReference>
<dbReference type="Pfam" id="PF13411">
    <property type="entry name" value="MerR_1"/>
    <property type="match status" value="1"/>
</dbReference>
<accession>Q1M811</accession>
<keyword evidence="4" id="KW-0804">Transcription</keyword>
<name>Q1M811_RHIJ3</name>
<evidence type="ECO:0000256" key="4">
    <source>
        <dbReference type="ARBA" id="ARBA00023163"/>
    </source>
</evidence>
<dbReference type="Gene3D" id="1.10.1660.10">
    <property type="match status" value="1"/>
</dbReference>
<geneLocation type="plasmid" evidence="7 8">
    <name>pRL10</name>
</geneLocation>
<dbReference type="SMART" id="SM00422">
    <property type="entry name" value="HTH_MERR"/>
    <property type="match status" value="1"/>
</dbReference>
<evidence type="ECO:0000256" key="5">
    <source>
        <dbReference type="SAM" id="MobiDB-lite"/>
    </source>
</evidence>
<keyword evidence="7" id="KW-0614">Plasmid</keyword>
<evidence type="ECO:0000259" key="6">
    <source>
        <dbReference type="PROSITE" id="PS50937"/>
    </source>
</evidence>
<dbReference type="SUPFAM" id="SSF46955">
    <property type="entry name" value="Putative DNA-binding domain"/>
    <property type="match status" value="1"/>
</dbReference>
<protein>
    <submittedName>
        <fullName evidence="7">MerR family transcriptional regulator</fullName>
    </submittedName>
</protein>
<reference evidence="7 8" key="1">
    <citation type="journal article" date="2006" name="Genome Biol.">
        <title>The genome of Rhizobium leguminosarum has recognizable core and accessory components.</title>
        <authorList>
            <person name="Young J.W."/>
            <person name="Crossman L.C."/>
            <person name="Johnston A.W.B."/>
            <person name="Thomson N.R."/>
            <person name="Ghazoui Z.F."/>
            <person name="Hull K.H."/>
            <person name="Wexler M."/>
            <person name="Curson A.R.J."/>
            <person name="Todd J.D."/>
            <person name="Poole P.S."/>
            <person name="Mauchline T.H."/>
            <person name="East A.K."/>
            <person name="Quail M.A."/>
            <person name="Churcher C."/>
            <person name="Arrowsmith C."/>
            <person name="Cherevach A."/>
            <person name="Chillingworth T."/>
            <person name="Clarke K."/>
            <person name="Cronin A."/>
            <person name="Davis P."/>
            <person name="Fraser A."/>
            <person name="Hance Z."/>
            <person name="Hauser H."/>
            <person name="Jagels K."/>
            <person name="Moule S."/>
            <person name="Mungall K."/>
            <person name="Norbertczak H."/>
            <person name="Rabbinowitsch E."/>
            <person name="Sanders M."/>
            <person name="Simmonds M."/>
            <person name="Whitehead S."/>
            <person name="Parkhill J."/>
        </authorList>
    </citation>
    <scope>NUCLEOTIDE SEQUENCE [LARGE SCALE GENOMIC DNA]</scope>
    <source>
        <strain evidence="8">DSM 114642 / LMG 32736 / 3841</strain>
    </source>
</reference>
<dbReference type="AlphaFoldDB" id="Q1M811"/>
<evidence type="ECO:0000256" key="3">
    <source>
        <dbReference type="ARBA" id="ARBA00023125"/>
    </source>
</evidence>
<evidence type="ECO:0000256" key="1">
    <source>
        <dbReference type="ARBA" id="ARBA00022491"/>
    </source>
</evidence>
<evidence type="ECO:0000313" key="8">
    <source>
        <dbReference type="Proteomes" id="UP000006575"/>
    </source>
</evidence>
<dbReference type="PROSITE" id="PS50937">
    <property type="entry name" value="HTH_MERR_2"/>
    <property type="match status" value="1"/>
</dbReference>
<dbReference type="PANTHER" id="PTHR30204">
    <property type="entry name" value="REDOX-CYCLING DRUG-SENSING TRANSCRIPTIONAL ACTIVATOR SOXR"/>
    <property type="match status" value="1"/>
</dbReference>
<dbReference type="GO" id="GO:0003700">
    <property type="term" value="F:DNA-binding transcription factor activity"/>
    <property type="evidence" value="ECO:0007669"/>
    <property type="project" value="InterPro"/>
</dbReference>